<dbReference type="PANTHER" id="PTHR35848">
    <property type="entry name" value="OXALATE-BINDING PROTEIN"/>
    <property type="match status" value="1"/>
</dbReference>
<evidence type="ECO:0000313" key="6">
    <source>
        <dbReference type="Proteomes" id="UP000626180"/>
    </source>
</evidence>
<dbReference type="InterPro" id="IPR051610">
    <property type="entry name" value="GPI/OXD"/>
</dbReference>
<dbReference type="RefSeq" id="WP_010798590.1">
    <property type="nucleotide sequence ID" value="NZ_CP053064.1"/>
</dbReference>
<dbReference type="GO" id="GO:0046872">
    <property type="term" value="F:metal ion binding"/>
    <property type="evidence" value="ECO:0007669"/>
    <property type="project" value="UniProtKB-KW"/>
</dbReference>
<reference evidence="4 5" key="1">
    <citation type="submission" date="2018-06" db="EMBL/GenBank/DDBJ databases">
        <authorList>
            <consortium name="Pathogen Informatics"/>
            <person name="Doyle S."/>
        </authorList>
    </citation>
    <scope>NUCLEOTIDE SEQUENCE [LARGE SCALE GENOMIC DNA]</scope>
    <source>
        <strain evidence="4 5">NCTC11842</strain>
    </source>
</reference>
<name>A0A2X2CXJ1_PSELU</name>
<evidence type="ECO:0000256" key="1">
    <source>
        <dbReference type="ARBA" id="ARBA00022723"/>
    </source>
</evidence>
<dbReference type="InterPro" id="IPR011051">
    <property type="entry name" value="RmlC_Cupin_sf"/>
</dbReference>
<sequence length="171" mass="18549">MTTIPSNKAAVLAQALIRNLNNASLTHETYGPLFESQSGSLSEGTAAQKLGFSLDIVPPGKRSCPYHFHHAQEEAFLILEGTGTLRVAGEHVPIQAGDVLFIPAGPDYPHQIINTSHAELKYLSISTKESPEVVEYPDSGKYLATASAKGIKAFRALQRTEANLDYWEGEI</sequence>
<evidence type="ECO:0000313" key="5">
    <source>
        <dbReference type="Proteomes" id="UP000250443"/>
    </source>
</evidence>
<gene>
    <name evidence="3" type="ORF">IRZ65_19360</name>
    <name evidence="4" type="ORF">NCTC11842_05246</name>
</gene>
<dbReference type="Proteomes" id="UP000250443">
    <property type="component" value="Unassembled WGS sequence"/>
</dbReference>
<organism evidence="4 5">
    <name type="scientific">Pseudomonas luteola</name>
    <dbReference type="NCBI Taxonomy" id="47886"/>
    <lineage>
        <taxon>Bacteria</taxon>
        <taxon>Pseudomonadati</taxon>
        <taxon>Pseudomonadota</taxon>
        <taxon>Gammaproteobacteria</taxon>
        <taxon>Pseudomonadales</taxon>
        <taxon>Pseudomonadaceae</taxon>
        <taxon>Pseudomonas</taxon>
    </lineage>
</organism>
<accession>A0A2X2CXJ1</accession>
<dbReference type="PANTHER" id="PTHR35848:SF6">
    <property type="entry name" value="CUPIN TYPE-2 DOMAIN-CONTAINING PROTEIN"/>
    <property type="match status" value="1"/>
</dbReference>
<feature type="domain" description="Cupin type-2" evidence="2">
    <location>
        <begin position="56"/>
        <end position="125"/>
    </location>
</feature>
<dbReference type="InterPro" id="IPR013096">
    <property type="entry name" value="Cupin_2"/>
</dbReference>
<dbReference type="Gene3D" id="2.60.120.10">
    <property type="entry name" value="Jelly Rolls"/>
    <property type="match status" value="1"/>
</dbReference>
<dbReference type="AlphaFoldDB" id="A0A2X2CXJ1"/>
<dbReference type="CDD" id="cd02224">
    <property type="entry name" value="cupin_SPO2919-like"/>
    <property type="match status" value="1"/>
</dbReference>
<reference evidence="3 6" key="2">
    <citation type="submission" date="2020-10" db="EMBL/GenBank/DDBJ databases">
        <title>Genome sequences of Pseudomonas isolates.</title>
        <authorList>
            <person name="Wessels L."/>
            <person name="Reich F."/>
            <person name="Hammerl J."/>
        </authorList>
    </citation>
    <scope>NUCLEOTIDE SEQUENCE [LARGE SCALE GENOMIC DNA]</scope>
    <source>
        <strain evidence="3 6">20-MO00624-0</strain>
    </source>
</reference>
<proteinExistence type="predicted"/>
<dbReference type="Pfam" id="PF07883">
    <property type="entry name" value="Cupin_2"/>
    <property type="match status" value="1"/>
</dbReference>
<dbReference type="Proteomes" id="UP000626180">
    <property type="component" value="Unassembled WGS sequence"/>
</dbReference>
<dbReference type="EMBL" id="JADMCD010000012">
    <property type="protein sequence ID" value="MBF8642832.1"/>
    <property type="molecule type" value="Genomic_DNA"/>
</dbReference>
<keyword evidence="6" id="KW-1185">Reference proteome</keyword>
<dbReference type="SUPFAM" id="SSF51182">
    <property type="entry name" value="RmlC-like cupins"/>
    <property type="match status" value="1"/>
</dbReference>
<protein>
    <submittedName>
        <fullName evidence="4">Auxin-binding protein</fullName>
    </submittedName>
    <submittedName>
        <fullName evidence="3">Cupin domain-containing protein</fullName>
    </submittedName>
</protein>
<keyword evidence="1" id="KW-0479">Metal-binding</keyword>
<dbReference type="EMBL" id="UAUF01000014">
    <property type="protein sequence ID" value="SPZ13502.1"/>
    <property type="molecule type" value="Genomic_DNA"/>
</dbReference>
<evidence type="ECO:0000313" key="3">
    <source>
        <dbReference type="EMBL" id="MBF8642832.1"/>
    </source>
</evidence>
<evidence type="ECO:0000313" key="4">
    <source>
        <dbReference type="EMBL" id="SPZ13502.1"/>
    </source>
</evidence>
<dbReference type="InterPro" id="IPR014710">
    <property type="entry name" value="RmlC-like_jellyroll"/>
</dbReference>
<evidence type="ECO:0000259" key="2">
    <source>
        <dbReference type="Pfam" id="PF07883"/>
    </source>
</evidence>